<name>A0A5C9A579_9GAMM</name>
<proteinExistence type="predicted"/>
<evidence type="ECO:0000313" key="3">
    <source>
        <dbReference type="Proteomes" id="UP000321933"/>
    </source>
</evidence>
<protein>
    <submittedName>
        <fullName evidence="2">Nuclease-like protein</fullName>
    </submittedName>
</protein>
<dbReference type="InterPro" id="IPR035437">
    <property type="entry name" value="SNase_OB-fold_sf"/>
</dbReference>
<dbReference type="SUPFAM" id="SSF50199">
    <property type="entry name" value="Staphylococcal nuclease"/>
    <property type="match status" value="1"/>
</dbReference>
<sequence length="156" mass="17008">MAVGAVCLAAGLLSPATSQAREVSSYARVNDDASLRINGRTIHLAGIHVPDTGTTCQTWRNPPVCGSRAVVALRFKIDGFVRCELLSRNNDRSFNGWCRVGASSFEEGEDLAAYLLQQGWAVALPDASFEYLTMEKIARARGLGLWGIPVDNIRRR</sequence>
<feature type="signal peptide" evidence="1">
    <location>
        <begin position="1"/>
        <end position="20"/>
    </location>
</feature>
<dbReference type="AlphaFoldDB" id="A0A5C9A579"/>
<dbReference type="OrthoDB" id="5767927at2"/>
<dbReference type="Proteomes" id="UP000321933">
    <property type="component" value="Unassembled WGS sequence"/>
</dbReference>
<organism evidence="2 3">
    <name type="scientific">Parahaliea aestuarii</name>
    <dbReference type="NCBI Taxonomy" id="1852021"/>
    <lineage>
        <taxon>Bacteria</taxon>
        <taxon>Pseudomonadati</taxon>
        <taxon>Pseudomonadota</taxon>
        <taxon>Gammaproteobacteria</taxon>
        <taxon>Cellvibrionales</taxon>
        <taxon>Halieaceae</taxon>
        <taxon>Parahaliea</taxon>
    </lineage>
</organism>
<feature type="chain" id="PRO_5023007471" evidence="1">
    <location>
        <begin position="21"/>
        <end position="156"/>
    </location>
</feature>
<evidence type="ECO:0000256" key="1">
    <source>
        <dbReference type="SAM" id="SignalP"/>
    </source>
</evidence>
<reference evidence="2 3" key="1">
    <citation type="submission" date="2019-08" db="EMBL/GenBank/DDBJ databases">
        <title>Parahaliea maris sp. nov., isolated from the surface seawater.</title>
        <authorList>
            <person name="Liu Y."/>
        </authorList>
    </citation>
    <scope>NUCLEOTIDE SEQUENCE [LARGE SCALE GENOMIC DNA]</scope>
    <source>
        <strain evidence="2 3">S2-26</strain>
    </source>
</reference>
<accession>A0A5C9A579</accession>
<dbReference type="Gene3D" id="2.40.50.90">
    <property type="match status" value="1"/>
</dbReference>
<dbReference type="EMBL" id="VRYZ01000001">
    <property type="protein sequence ID" value="TXS95142.1"/>
    <property type="molecule type" value="Genomic_DNA"/>
</dbReference>
<evidence type="ECO:0000313" key="2">
    <source>
        <dbReference type="EMBL" id="TXS95142.1"/>
    </source>
</evidence>
<keyword evidence="1" id="KW-0732">Signal</keyword>
<keyword evidence="3" id="KW-1185">Reference proteome</keyword>
<gene>
    <name evidence="2" type="ORF">FVW59_01985</name>
</gene>
<comment type="caution">
    <text evidence="2">The sequence shown here is derived from an EMBL/GenBank/DDBJ whole genome shotgun (WGS) entry which is preliminary data.</text>
</comment>